<protein>
    <submittedName>
        <fullName evidence="2">Transposase</fullName>
    </submittedName>
</protein>
<dbReference type="SUPFAM" id="SSF46689">
    <property type="entry name" value="Homeodomain-like"/>
    <property type="match status" value="1"/>
</dbReference>
<name>A0A0P7W432_9RHOB</name>
<dbReference type="OrthoDB" id="7689902at2"/>
<gene>
    <name evidence="1" type="ORF">Ga0058931_0727</name>
    <name evidence="2" type="ORF">HLUCCA05_14450</name>
</gene>
<dbReference type="AlphaFoldDB" id="A0A0P7W432"/>
<dbReference type="RefSeq" id="WP_072244974.1">
    <property type="nucleotide sequence ID" value="NZ_FBYC01000004.1"/>
</dbReference>
<dbReference type="InterPro" id="IPR009057">
    <property type="entry name" value="Homeodomain-like_sf"/>
</dbReference>
<dbReference type="Proteomes" id="UP000050413">
    <property type="component" value="Unassembled WGS sequence"/>
</dbReference>
<dbReference type="Pfam" id="PF01527">
    <property type="entry name" value="HTH_Tnp_1"/>
    <property type="match status" value="1"/>
</dbReference>
<evidence type="ECO:0000313" key="1">
    <source>
        <dbReference type="EMBL" id="CUX80022.1"/>
    </source>
</evidence>
<dbReference type="EMBL" id="LJSG01000014">
    <property type="protein sequence ID" value="KPP91264.1"/>
    <property type="molecule type" value="Genomic_DNA"/>
</dbReference>
<evidence type="ECO:0000313" key="4">
    <source>
        <dbReference type="Proteomes" id="UP000182045"/>
    </source>
</evidence>
<dbReference type="STRING" id="1666912.Ga0058931_0727"/>
<accession>A0A0P7W432</accession>
<dbReference type="GO" id="GO:0006313">
    <property type="term" value="P:DNA transposition"/>
    <property type="evidence" value="ECO:0007669"/>
    <property type="project" value="InterPro"/>
</dbReference>
<dbReference type="GO" id="GO:0004803">
    <property type="term" value="F:transposase activity"/>
    <property type="evidence" value="ECO:0007669"/>
    <property type="project" value="InterPro"/>
</dbReference>
<reference evidence="1 4" key="2">
    <citation type="submission" date="2016-01" db="EMBL/GenBank/DDBJ databases">
        <authorList>
            <person name="Varghese N."/>
        </authorList>
    </citation>
    <scope>NUCLEOTIDE SEQUENCE [LARGE SCALE GENOMIC DNA]</scope>
    <source>
        <strain evidence="1 4">HL-91</strain>
    </source>
</reference>
<dbReference type="GO" id="GO:0003677">
    <property type="term" value="F:DNA binding"/>
    <property type="evidence" value="ECO:0007669"/>
    <property type="project" value="InterPro"/>
</dbReference>
<dbReference type="EMBL" id="FBYC01000004">
    <property type="protein sequence ID" value="CUX80022.1"/>
    <property type="molecule type" value="Genomic_DNA"/>
</dbReference>
<dbReference type="Proteomes" id="UP000182045">
    <property type="component" value="Unassembled WGS sequence"/>
</dbReference>
<keyword evidence="4" id="KW-1185">Reference proteome</keyword>
<dbReference type="InterPro" id="IPR002514">
    <property type="entry name" value="Transposase_8"/>
</dbReference>
<comment type="caution">
    <text evidence="2">The sequence shown here is derived from an EMBL/GenBank/DDBJ whole genome shotgun (WGS) entry which is preliminary data.</text>
</comment>
<organism evidence="2 3">
    <name type="scientific">Roseibaca calidilacus</name>
    <dbReference type="NCBI Taxonomy" id="1666912"/>
    <lineage>
        <taxon>Bacteria</taxon>
        <taxon>Pseudomonadati</taxon>
        <taxon>Pseudomonadota</taxon>
        <taxon>Alphaproteobacteria</taxon>
        <taxon>Rhodobacterales</taxon>
        <taxon>Paracoccaceae</taxon>
        <taxon>Roseinatronobacter</taxon>
    </lineage>
</organism>
<reference evidence="2 3" key="1">
    <citation type="submission" date="2015-09" db="EMBL/GenBank/DDBJ databases">
        <title>Identification and resolution of microdiversity through metagenomic sequencing of parallel consortia.</title>
        <authorList>
            <person name="Nelson W.C."/>
            <person name="Romine M.F."/>
            <person name="Lindemann S.R."/>
        </authorList>
    </citation>
    <scope>NUCLEOTIDE SEQUENCE [LARGE SCALE GENOMIC DNA]</scope>
    <source>
        <strain evidence="2">HL-91</strain>
    </source>
</reference>
<sequence length="130" mass="13798">MLDEQSGDCLEIWGLRVAVSREGIRAWPAELKNLAVQKVGAGAKISDIADELGVRPTLVSKWIKAARSKDATPAFVEVMAPANASLNRPALSHGVGQACVLRLVDVEITVPKGFPSDELAGILRAVRGSQ</sequence>
<proteinExistence type="predicted"/>
<evidence type="ECO:0000313" key="2">
    <source>
        <dbReference type="EMBL" id="KPP91264.1"/>
    </source>
</evidence>
<evidence type="ECO:0000313" key="3">
    <source>
        <dbReference type="Proteomes" id="UP000050413"/>
    </source>
</evidence>